<dbReference type="EMBL" id="AP024828">
    <property type="protein sequence ID" value="BCZ20763.1"/>
    <property type="molecule type" value="Genomic_DNA"/>
</dbReference>
<keyword evidence="1" id="KW-0227">DNA damage</keyword>
<organism evidence="3 4">
    <name type="scientific">Mycobacterium senriense</name>
    <dbReference type="NCBI Taxonomy" id="2775496"/>
    <lineage>
        <taxon>Bacteria</taxon>
        <taxon>Bacillati</taxon>
        <taxon>Actinomycetota</taxon>
        <taxon>Actinomycetes</taxon>
        <taxon>Mycobacteriales</taxon>
        <taxon>Mycobacteriaceae</taxon>
        <taxon>Mycobacterium</taxon>
        <taxon>Mycobacterium avium complex (MAC)</taxon>
    </lineage>
</organism>
<name>A0ABN6ICW8_9MYCO</name>
<dbReference type="Proteomes" id="UP000826012">
    <property type="component" value="Chromosome"/>
</dbReference>
<evidence type="ECO:0000256" key="1">
    <source>
        <dbReference type="ARBA" id="ARBA00023236"/>
    </source>
</evidence>
<keyword evidence="4" id="KW-1185">Reference proteome</keyword>
<reference evidence="3 4" key="2">
    <citation type="submission" date="2021-07" db="EMBL/GenBank/DDBJ databases">
        <authorList>
            <person name="Matsumoto Y."/>
            <person name="Motooka D."/>
            <person name="Nakamura S."/>
        </authorList>
    </citation>
    <scope>NUCLEOTIDE SEQUENCE [LARGE SCALE GENOMIC DNA]</scope>
    <source>
        <strain evidence="3 4">TY59</strain>
    </source>
</reference>
<accession>A0ABN6ICW8</accession>
<feature type="domain" description="Endonuclease GajA/Old nuclease/RecF-like AAA" evidence="2">
    <location>
        <begin position="1"/>
        <end position="338"/>
    </location>
</feature>
<evidence type="ECO:0000313" key="3">
    <source>
        <dbReference type="EMBL" id="BCZ20763.1"/>
    </source>
</evidence>
<dbReference type="InterPro" id="IPR041685">
    <property type="entry name" value="AAA_GajA/Old/RecF-like"/>
</dbReference>
<sequence>MHISSLTLVNYRNFSSARLNFEAGINTIIGENGSGKSNVFRALRLLLDANLLASAYRIRSNDFHRGLGDWRGHWIIISVEFSQISADESVQALFVHGTGNIEASPIDRSTYSLIYRPTKDIRTRLASLVEGDRTTLDEIRNTITSDDYEILFTGRSAARFDDPETYNSIVGDFNAVKFSDDLESEAIGVRLPKQLSVAKEISFTYIQALRDVIEEFRHNRTNPLKTLLQHKSGEINKLNFAVVTDQARELNRKIEQLPDVADVRQDIQQTVMDTVGAAYSPSSLSIKSDLPDEADRLFQSLKLYLGEHGEEYEGEIHELSLGGANLIYLTLKLLEFRYQRPATRLRTFY</sequence>
<dbReference type="PANTHER" id="PTHR32182">
    <property type="entry name" value="DNA REPLICATION AND REPAIR PROTEIN RECF"/>
    <property type="match status" value="1"/>
</dbReference>
<protein>
    <recommendedName>
        <fullName evidence="2">Endonuclease GajA/Old nuclease/RecF-like AAA domain-containing protein</fullName>
    </recommendedName>
</protein>
<proteinExistence type="predicted"/>
<dbReference type="RefSeq" id="WP_221044375.1">
    <property type="nucleotide sequence ID" value="NZ_AP024828.1"/>
</dbReference>
<dbReference type="PANTHER" id="PTHR32182:SF19">
    <property type="entry name" value="HOMOLOGY WITH RECF PROTEIN"/>
    <property type="match status" value="1"/>
</dbReference>
<evidence type="ECO:0000313" key="4">
    <source>
        <dbReference type="Proteomes" id="UP000826012"/>
    </source>
</evidence>
<dbReference type="Gene3D" id="3.40.50.300">
    <property type="entry name" value="P-loop containing nucleotide triphosphate hydrolases"/>
    <property type="match status" value="1"/>
</dbReference>
<dbReference type="Pfam" id="PF13175">
    <property type="entry name" value="AAA_15"/>
    <property type="match status" value="1"/>
</dbReference>
<dbReference type="InterPro" id="IPR027417">
    <property type="entry name" value="P-loop_NTPase"/>
</dbReference>
<evidence type="ECO:0000259" key="2">
    <source>
        <dbReference type="Pfam" id="PF13175"/>
    </source>
</evidence>
<reference evidence="3 4" key="1">
    <citation type="submission" date="2021-07" db="EMBL/GenBank/DDBJ databases">
        <title>Complete genome sequence of nontuberculous Mycobacterium sp. TY59.</title>
        <authorList>
            <person name="Fukushima K."/>
        </authorList>
    </citation>
    <scope>NUCLEOTIDE SEQUENCE [LARGE SCALE GENOMIC DNA]</scope>
    <source>
        <strain evidence="3 4">TY59</strain>
    </source>
</reference>
<keyword evidence="1" id="KW-0742">SOS response</keyword>
<gene>
    <name evidence="3" type="ORF">MTY59_06180</name>
</gene>
<dbReference type="SUPFAM" id="SSF52540">
    <property type="entry name" value="P-loop containing nucleoside triphosphate hydrolases"/>
    <property type="match status" value="1"/>
</dbReference>